<evidence type="ECO:0000313" key="5">
    <source>
        <dbReference type="EMBL" id="RYQ99113.1"/>
    </source>
</evidence>
<sequence>MDETEIIYKLDPCSNIKLNTFRLNWDFFHHDYDSKYCEKTIAIISLGQFICENVCLSQTKNGLELKLKSRQVLIIKMDSILIRLSNTYLATPRATVHGHFGEIFFEGDILIKFIYEKSRSGKRVDAWNEHITKISGIPWGFFLCTELTIVKSRISLVNKIQRIYRSQGVHNIIDILRLSYAK</sequence>
<dbReference type="InterPro" id="IPR050254">
    <property type="entry name" value="RNA_pol_beta''_euk"/>
</dbReference>
<keyword evidence="4" id="KW-0804">Transcription</keyword>
<accession>A0A444YB27</accession>
<keyword evidence="6" id="KW-1185">Reference proteome</keyword>
<dbReference type="AlphaFoldDB" id="A0A444YB27"/>
<dbReference type="Proteomes" id="UP000289738">
    <property type="component" value="Chromosome B07"/>
</dbReference>
<organism evidence="5 6">
    <name type="scientific">Arachis hypogaea</name>
    <name type="common">Peanut</name>
    <dbReference type="NCBI Taxonomy" id="3818"/>
    <lineage>
        <taxon>Eukaryota</taxon>
        <taxon>Viridiplantae</taxon>
        <taxon>Streptophyta</taxon>
        <taxon>Embryophyta</taxon>
        <taxon>Tracheophyta</taxon>
        <taxon>Spermatophyta</taxon>
        <taxon>Magnoliopsida</taxon>
        <taxon>eudicotyledons</taxon>
        <taxon>Gunneridae</taxon>
        <taxon>Pentapetalae</taxon>
        <taxon>rosids</taxon>
        <taxon>fabids</taxon>
        <taxon>Fabales</taxon>
        <taxon>Fabaceae</taxon>
        <taxon>Papilionoideae</taxon>
        <taxon>50 kb inversion clade</taxon>
        <taxon>dalbergioids sensu lato</taxon>
        <taxon>Dalbergieae</taxon>
        <taxon>Pterocarpus clade</taxon>
        <taxon>Arachis</taxon>
    </lineage>
</organism>
<evidence type="ECO:0000313" key="6">
    <source>
        <dbReference type="Proteomes" id="UP000289738"/>
    </source>
</evidence>
<dbReference type="GO" id="GO:0016779">
    <property type="term" value="F:nucleotidyltransferase activity"/>
    <property type="evidence" value="ECO:0007669"/>
    <property type="project" value="UniProtKB-KW"/>
</dbReference>
<dbReference type="EMBL" id="SDMP01000017">
    <property type="protein sequence ID" value="RYQ99113.1"/>
    <property type="molecule type" value="Genomic_DNA"/>
</dbReference>
<keyword evidence="3" id="KW-0548">Nucleotidyltransferase</keyword>
<evidence type="ECO:0000256" key="3">
    <source>
        <dbReference type="ARBA" id="ARBA00022695"/>
    </source>
</evidence>
<name>A0A444YB27_ARAHY</name>
<evidence type="ECO:0000256" key="4">
    <source>
        <dbReference type="ARBA" id="ARBA00023163"/>
    </source>
</evidence>
<dbReference type="PANTHER" id="PTHR34995:SF1">
    <property type="entry name" value="DNA-DIRECTED RNA POLYMERASE SUBUNIT BETA"/>
    <property type="match status" value="1"/>
</dbReference>
<evidence type="ECO:0000256" key="2">
    <source>
        <dbReference type="ARBA" id="ARBA00022679"/>
    </source>
</evidence>
<reference evidence="5 6" key="1">
    <citation type="submission" date="2019-01" db="EMBL/GenBank/DDBJ databases">
        <title>Sequencing of cultivated peanut Arachis hypogaea provides insights into genome evolution and oil improvement.</title>
        <authorList>
            <person name="Chen X."/>
        </authorList>
    </citation>
    <scope>NUCLEOTIDE SEQUENCE [LARGE SCALE GENOMIC DNA]</scope>
    <source>
        <strain evidence="6">cv. Fuhuasheng</strain>
        <tissue evidence="5">Leaves</tissue>
    </source>
</reference>
<keyword evidence="2" id="KW-0808">Transferase</keyword>
<keyword evidence="1" id="KW-0240">DNA-directed RNA polymerase</keyword>
<gene>
    <name evidence="5" type="ORF">Ahy_B07g086982</name>
</gene>
<proteinExistence type="predicted"/>
<protein>
    <submittedName>
        <fullName evidence="5">Uncharacterized protein</fullName>
    </submittedName>
</protein>
<comment type="caution">
    <text evidence="5">The sequence shown here is derived from an EMBL/GenBank/DDBJ whole genome shotgun (WGS) entry which is preliminary data.</text>
</comment>
<dbReference type="PANTHER" id="PTHR34995">
    <property type="entry name" value="DNA-DIRECTED RNA POLYMERASE SUBUNIT BETA"/>
    <property type="match status" value="1"/>
</dbReference>
<dbReference type="GO" id="GO:0000428">
    <property type="term" value="C:DNA-directed RNA polymerase complex"/>
    <property type="evidence" value="ECO:0007669"/>
    <property type="project" value="UniProtKB-KW"/>
</dbReference>
<evidence type="ECO:0000256" key="1">
    <source>
        <dbReference type="ARBA" id="ARBA00022478"/>
    </source>
</evidence>